<evidence type="ECO:0000313" key="7">
    <source>
        <dbReference type="EMBL" id="GAI94059.1"/>
    </source>
</evidence>
<dbReference type="GO" id="GO:0046872">
    <property type="term" value="F:metal ion binding"/>
    <property type="evidence" value="ECO:0007669"/>
    <property type="project" value="UniProtKB-KW"/>
</dbReference>
<keyword evidence="4" id="KW-0408">Iron</keyword>
<organism evidence="7">
    <name type="scientific">marine sediment metagenome</name>
    <dbReference type="NCBI Taxonomy" id="412755"/>
    <lineage>
        <taxon>unclassified sequences</taxon>
        <taxon>metagenomes</taxon>
        <taxon>ecological metagenomes</taxon>
    </lineage>
</organism>
<proteinExistence type="predicted"/>
<dbReference type="PANTHER" id="PTHR43255:SF1">
    <property type="entry name" value="IRON-SULFUR-BINDING OXIDOREDUCTASE FADF-RELATED"/>
    <property type="match status" value="1"/>
</dbReference>
<gene>
    <name evidence="7" type="ORF">S12H4_38670</name>
</gene>
<feature type="domain" description="Cysteine-rich" evidence="6">
    <location>
        <begin position="30"/>
        <end position="115"/>
    </location>
</feature>
<reference evidence="7" key="1">
    <citation type="journal article" date="2014" name="Front. Microbiol.">
        <title>High frequency of phylogenetically diverse reductive dehalogenase-homologous genes in deep subseafloor sedimentary metagenomes.</title>
        <authorList>
            <person name="Kawai M."/>
            <person name="Futagami T."/>
            <person name="Toyoda A."/>
            <person name="Takaki Y."/>
            <person name="Nishi S."/>
            <person name="Hori S."/>
            <person name="Arai W."/>
            <person name="Tsubouchi T."/>
            <person name="Morono Y."/>
            <person name="Uchiyama I."/>
            <person name="Ito T."/>
            <person name="Fujiyama A."/>
            <person name="Inagaki F."/>
            <person name="Takami H."/>
        </authorList>
    </citation>
    <scope>NUCLEOTIDE SEQUENCE</scope>
    <source>
        <strain evidence="7">Expedition CK06-06</strain>
    </source>
</reference>
<comment type="caution">
    <text evidence="7">The sequence shown here is derived from an EMBL/GenBank/DDBJ whole genome shotgun (WGS) entry which is preliminary data.</text>
</comment>
<evidence type="ECO:0000256" key="2">
    <source>
        <dbReference type="ARBA" id="ARBA00022723"/>
    </source>
</evidence>
<feature type="domain" description="Cysteine-rich" evidence="6">
    <location>
        <begin position="162"/>
        <end position="248"/>
    </location>
</feature>
<feature type="non-terminal residue" evidence="7">
    <location>
        <position position="265"/>
    </location>
</feature>
<name>X1UNZ6_9ZZZZ</name>
<evidence type="ECO:0000256" key="3">
    <source>
        <dbReference type="ARBA" id="ARBA00023002"/>
    </source>
</evidence>
<evidence type="ECO:0000256" key="5">
    <source>
        <dbReference type="ARBA" id="ARBA00023014"/>
    </source>
</evidence>
<keyword evidence="5" id="KW-0411">Iron-sulfur</keyword>
<dbReference type="InterPro" id="IPR051460">
    <property type="entry name" value="HdrC_iron-sulfur_subunit"/>
</dbReference>
<dbReference type="GO" id="GO:0051539">
    <property type="term" value="F:4 iron, 4 sulfur cluster binding"/>
    <property type="evidence" value="ECO:0007669"/>
    <property type="project" value="UniProtKB-KW"/>
</dbReference>
<dbReference type="InterPro" id="IPR004017">
    <property type="entry name" value="Cys_rich_dom"/>
</dbReference>
<dbReference type="EMBL" id="BARW01023297">
    <property type="protein sequence ID" value="GAI94059.1"/>
    <property type="molecule type" value="Genomic_DNA"/>
</dbReference>
<evidence type="ECO:0000256" key="1">
    <source>
        <dbReference type="ARBA" id="ARBA00022485"/>
    </source>
</evidence>
<dbReference type="PANTHER" id="PTHR43255">
    <property type="entry name" value="IRON-SULFUR-BINDING OXIDOREDUCTASE FADF-RELATED-RELATED"/>
    <property type="match status" value="1"/>
</dbReference>
<keyword evidence="1" id="KW-0004">4Fe-4S</keyword>
<protein>
    <recommendedName>
        <fullName evidence="6">Cysteine-rich domain-containing protein</fullName>
    </recommendedName>
</protein>
<keyword evidence="2" id="KW-0479">Metal-binding</keyword>
<evidence type="ECO:0000259" key="6">
    <source>
        <dbReference type="Pfam" id="PF02754"/>
    </source>
</evidence>
<keyword evidence="3" id="KW-0560">Oxidoreductase</keyword>
<feature type="non-terminal residue" evidence="7">
    <location>
        <position position="1"/>
    </location>
</feature>
<dbReference type="GO" id="GO:0005886">
    <property type="term" value="C:plasma membrane"/>
    <property type="evidence" value="ECO:0007669"/>
    <property type="project" value="TreeGrafter"/>
</dbReference>
<evidence type="ECO:0000256" key="4">
    <source>
        <dbReference type="ARBA" id="ARBA00023004"/>
    </source>
</evidence>
<dbReference type="AlphaFoldDB" id="X1UNZ6"/>
<dbReference type="Pfam" id="PF02754">
    <property type="entry name" value="CCG"/>
    <property type="match status" value="2"/>
</dbReference>
<dbReference type="GO" id="GO:0016491">
    <property type="term" value="F:oxidoreductase activity"/>
    <property type="evidence" value="ECO:0007669"/>
    <property type="project" value="UniProtKB-KW"/>
</dbReference>
<accession>X1UNZ6</accession>
<sequence length="265" mass="30097">SEIMANNALHPNKLDFLEGTSLKTIESGEIAYFTGCLPLMDDIFYKFDINYLSTPITIISLLNESGIVPVVLNEKCCGHDTLWGKGDVDLFKKFAEYNVNLYRESGVKTVIVGCAEGYRTWKFDYPKVIKDFNFEVLHFSEFFLKEKILERVRFPQSSEINVTYHDSCRIGRLGGKLYDAPREIIKQIPGVKLIEMENIKDDANCCGVSAFMGCNDYSHVLLQNRINEAIETGAEYLIVPCPKCLTHFICHLNQPSANEGLKELR</sequence>